<evidence type="ECO:0000259" key="15">
    <source>
        <dbReference type="Pfam" id="PF00224"/>
    </source>
</evidence>
<evidence type="ECO:0000256" key="11">
    <source>
        <dbReference type="ARBA" id="ARBA00022842"/>
    </source>
</evidence>
<organism evidence="17">
    <name type="scientific">Haemonchus placei</name>
    <name type="common">Barber's pole worm</name>
    <dbReference type="NCBI Taxonomy" id="6290"/>
    <lineage>
        <taxon>Eukaryota</taxon>
        <taxon>Metazoa</taxon>
        <taxon>Ecdysozoa</taxon>
        <taxon>Nematoda</taxon>
        <taxon>Chromadorea</taxon>
        <taxon>Rhabditida</taxon>
        <taxon>Rhabditina</taxon>
        <taxon>Rhabditomorpha</taxon>
        <taxon>Strongyloidea</taxon>
        <taxon>Trichostrongylidae</taxon>
        <taxon>Haemonchus</taxon>
    </lineage>
</organism>
<evidence type="ECO:0000256" key="2">
    <source>
        <dbReference type="ARBA" id="ARBA00001958"/>
    </source>
</evidence>
<dbReference type="FunFam" id="3.20.20.60:FF:000025">
    <property type="entry name" value="Pyruvate kinase"/>
    <property type="match status" value="1"/>
</dbReference>
<dbReference type="PANTHER" id="PTHR11817">
    <property type="entry name" value="PYRUVATE KINASE"/>
    <property type="match status" value="1"/>
</dbReference>
<keyword evidence="7" id="KW-0479">Metal-binding</keyword>
<evidence type="ECO:0000256" key="7">
    <source>
        <dbReference type="ARBA" id="ARBA00022723"/>
    </source>
</evidence>
<keyword evidence="13" id="KW-0670">Pyruvate</keyword>
<dbReference type="Gene3D" id="3.20.20.60">
    <property type="entry name" value="Phosphoenolpyruvate-binding domains"/>
    <property type="match status" value="1"/>
</dbReference>
<dbReference type="PRINTS" id="PR01050">
    <property type="entry name" value="PYRUVTKNASE"/>
</dbReference>
<evidence type="ECO:0000256" key="3">
    <source>
        <dbReference type="ARBA" id="ARBA00004997"/>
    </source>
</evidence>
<dbReference type="Pfam" id="PF02887">
    <property type="entry name" value="PK_C"/>
    <property type="match status" value="1"/>
</dbReference>
<feature type="domain" description="Pyruvate kinase C-terminal" evidence="16">
    <location>
        <begin position="194"/>
        <end position="301"/>
    </location>
</feature>
<dbReference type="InterPro" id="IPR015795">
    <property type="entry name" value="Pyrv_Knase_C"/>
</dbReference>
<keyword evidence="11 14" id="KW-0460">Magnesium</keyword>
<keyword evidence="8" id="KW-0547">Nucleotide-binding</keyword>
<evidence type="ECO:0000256" key="10">
    <source>
        <dbReference type="ARBA" id="ARBA00022840"/>
    </source>
</evidence>
<dbReference type="GO" id="GO:0030955">
    <property type="term" value="F:potassium ion binding"/>
    <property type="evidence" value="ECO:0007669"/>
    <property type="project" value="InterPro"/>
</dbReference>
<dbReference type="InterPro" id="IPR001697">
    <property type="entry name" value="Pyr_Knase"/>
</dbReference>
<keyword evidence="12 14" id="KW-0324">Glycolysis</keyword>
<dbReference type="GO" id="GO:0004743">
    <property type="term" value="F:pyruvate kinase activity"/>
    <property type="evidence" value="ECO:0007669"/>
    <property type="project" value="UniProtKB-EC"/>
</dbReference>
<dbReference type="GO" id="GO:0016301">
    <property type="term" value="F:kinase activity"/>
    <property type="evidence" value="ECO:0007669"/>
    <property type="project" value="UniProtKB-KW"/>
</dbReference>
<dbReference type="Pfam" id="PF00224">
    <property type="entry name" value="PK"/>
    <property type="match status" value="1"/>
</dbReference>
<evidence type="ECO:0000256" key="13">
    <source>
        <dbReference type="ARBA" id="ARBA00023317"/>
    </source>
</evidence>
<proteinExistence type="inferred from homology"/>
<keyword evidence="6 14" id="KW-0808">Transferase</keyword>
<evidence type="ECO:0000256" key="4">
    <source>
        <dbReference type="ARBA" id="ARBA00008663"/>
    </source>
</evidence>
<dbReference type="InterPro" id="IPR015793">
    <property type="entry name" value="Pyrv_Knase_brl"/>
</dbReference>
<accession>A0A0N4X642</accession>
<evidence type="ECO:0000256" key="14">
    <source>
        <dbReference type="RuleBase" id="RU000504"/>
    </source>
</evidence>
<comment type="catalytic activity">
    <reaction evidence="14">
        <text>pyruvate + ATP = phosphoenolpyruvate + ADP + H(+)</text>
        <dbReference type="Rhea" id="RHEA:18157"/>
        <dbReference type="ChEBI" id="CHEBI:15361"/>
        <dbReference type="ChEBI" id="CHEBI:15378"/>
        <dbReference type="ChEBI" id="CHEBI:30616"/>
        <dbReference type="ChEBI" id="CHEBI:58702"/>
        <dbReference type="ChEBI" id="CHEBI:456216"/>
        <dbReference type="EC" id="2.7.1.40"/>
    </reaction>
</comment>
<name>A0A0N4X642_HAEPC</name>
<comment type="similarity">
    <text evidence="4 14">Belongs to the pyruvate kinase family.</text>
</comment>
<dbReference type="OMA" id="CATLMME"/>
<evidence type="ECO:0000256" key="8">
    <source>
        <dbReference type="ARBA" id="ARBA00022741"/>
    </source>
</evidence>
<dbReference type="SUPFAM" id="SSF52935">
    <property type="entry name" value="PK C-terminal domain-like"/>
    <property type="match status" value="1"/>
</dbReference>
<evidence type="ECO:0000256" key="6">
    <source>
        <dbReference type="ARBA" id="ARBA00022679"/>
    </source>
</evidence>
<dbReference type="InterPro" id="IPR036918">
    <property type="entry name" value="Pyrv_Knase_C_sf"/>
</dbReference>
<keyword evidence="10" id="KW-0067">ATP-binding</keyword>
<dbReference type="UniPathway" id="UPA00109">
    <property type="reaction ID" value="UER00188"/>
</dbReference>
<dbReference type="GO" id="GO:0005524">
    <property type="term" value="F:ATP binding"/>
    <property type="evidence" value="ECO:0007669"/>
    <property type="project" value="UniProtKB-KW"/>
</dbReference>
<dbReference type="AlphaFoldDB" id="A0A0N4X642"/>
<dbReference type="SUPFAM" id="SSF51621">
    <property type="entry name" value="Phosphoenolpyruvate/pyruvate domain"/>
    <property type="match status" value="1"/>
</dbReference>
<comment type="pathway">
    <text evidence="3 14">Carbohydrate degradation; glycolysis; pyruvate from D-glyceraldehyde 3-phosphate: step 5/5.</text>
</comment>
<evidence type="ECO:0000256" key="5">
    <source>
        <dbReference type="ARBA" id="ARBA00012142"/>
    </source>
</evidence>
<dbReference type="WBParaSite" id="HPLM_0001983401-mRNA-1">
    <property type="protein sequence ID" value="HPLM_0001983401-mRNA-1"/>
    <property type="gene ID" value="HPLM_0001983401"/>
</dbReference>
<dbReference type="GO" id="GO:0000287">
    <property type="term" value="F:magnesium ion binding"/>
    <property type="evidence" value="ECO:0007669"/>
    <property type="project" value="InterPro"/>
</dbReference>
<sequence>LPAVTEKDKADLLFGIEQNVDIIFASFIRSAEGIREIRKILGERGKHIAIIAKIECEDGLMNADEIVNEADGIMVARGDLGIEIAPQKVFLAQKMLVAKCNMAGKPVICATQMLESMIKNARPTRAECSDVANAVLDGVDCVMLSGETAKGLYPMEALMMMHSICKEAETAFYYTKYYEEIMFHTNKPTDRTHTTAIGAVSAAVSCRASAIILITTTGSTAMLCSRYRPPVPVISITRDERVARRLHLYRSVFPLHFSKPREADWQADIDERIEFGIAAGKRHGIIWAGDPLVVVTGWHQG</sequence>
<reference evidence="17" key="1">
    <citation type="submission" date="2017-02" db="UniProtKB">
        <authorList>
            <consortium name="WormBaseParasite"/>
        </authorList>
    </citation>
    <scope>IDENTIFICATION</scope>
</reference>
<comment type="cofactor">
    <cofactor evidence="1">
        <name>Mg(2+)</name>
        <dbReference type="ChEBI" id="CHEBI:18420"/>
    </cofactor>
</comment>
<protein>
    <recommendedName>
        <fullName evidence="5 14">Pyruvate kinase</fullName>
        <ecNumber evidence="5 14">2.7.1.40</ecNumber>
    </recommendedName>
</protein>
<evidence type="ECO:0000313" key="17">
    <source>
        <dbReference type="WBParaSite" id="HPLM_0001983401-mRNA-1"/>
    </source>
</evidence>
<evidence type="ECO:0000256" key="12">
    <source>
        <dbReference type="ARBA" id="ARBA00023152"/>
    </source>
</evidence>
<dbReference type="EC" id="2.7.1.40" evidence="5 14"/>
<comment type="cofactor">
    <cofactor evidence="2">
        <name>K(+)</name>
        <dbReference type="ChEBI" id="CHEBI:29103"/>
    </cofactor>
</comment>
<evidence type="ECO:0000256" key="1">
    <source>
        <dbReference type="ARBA" id="ARBA00001946"/>
    </source>
</evidence>
<feature type="domain" description="Pyruvate kinase barrel" evidence="15">
    <location>
        <begin position="1"/>
        <end position="157"/>
    </location>
</feature>
<keyword evidence="9 14" id="KW-0418">Kinase</keyword>
<dbReference type="NCBIfam" id="TIGR01064">
    <property type="entry name" value="pyruv_kin"/>
    <property type="match status" value="1"/>
</dbReference>
<evidence type="ECO:0000256" key="9">
    <source>
        <dbReference type="ARBA" id="ARBA00022777"/>
    </source>
</evidence>
<dbReference type="InterPro" id="IPR015813">
    <property type="entry name" value="Pyrv/PenolPyrv_kinase-like_dom"/>
</dbReference>
<evidence type="ECO:0000259" key="16">
    <source>
        <dbReference type="Pfam" id="PF02887"/>
    </source>
</evidence>
<dbReference type="InterPro" id="IPR040442">
    <property type="entry name" value="Pyrv_kinase-like_dom_sf"/>
</dbReference>
<dbReference type="PROSITE" id="PS50890">
    <property type="entry name" value="PUA"/>
    <property type="match status" value="1"/>
</dbReference>
<dbReference type="Gene3D" id="3.40.1380.20">
    <property type="entry name" value="Pyruvate kinase, C-terminal domain"/>
    <property type="match status" value="1"/>
</dbReference>